<evidence type="ECO:0000313" key="1">
    <source>
        <dbReference type="EMBL" id="KAK3687027.1"/>
    </source>
</evidence>
<evidence type="ECO:0000313" key="2">
    <source>
        <dbReference type="Proteomes" id="UP001281147"/>
    </source>
</evidence>
<dbReference type="Proteomes" id="UP001281147">
    <property type="component" value="Unassembled WGS sequence"/>
</dbReference>
<comment type="caution">
    <text evidence="1">The sequence shown here is derived from an EMBL/GenBank/DDBJ whole genome shotgun (WGS) entry which is preliminary data.</text>
</comment>
<name>A0ACC3MGJ7_9PEZI</name>
<reference evidence="1" key="1">
    <citation type="submission" date="2023-07" db="EMBL/GenBank/DDBJ databases">
        <title>Black Yeasts Isolated from many extreme environments.</title>
        <authorList>
            <person name="Coleine C."/>
            <person name="Stajich J.E."/>
            <person name="Selbmann L."/>
        </authorList>
    </citation>
    <scope>NUCLEOTIDE SEQUENCE</scope>
    <source>
        <strain evidence="1">CCFEE 5714</strain>
    </source>
</reference>
<gene>
    <name evidence="1" type="ORF">LTR37_019236</name>
</gene>
<sequence length="329" mass="36464">MNDVPEHEQLLEQDGNSSDDAEDGIALHRLHPRRAQAKALLEHDSRSSPPTRNGLAWTAEEERRVVRKLDRLVMPLLIIAFFALQLDRGNIGNALTDFFLEDVNITQSQFNNGQELLALGIVLWEIPSNFVLFRIGPSVWISAQIVAWGLVATFQAFQHGSGAFMTTRFLLGTCESGFIPAALFTISRFYKRDETSKRFAWFFMGNHFAQATSGLIAYKLEGVFTISIGALFIALFPKGVNNPTSLTGIRYFTANESRTLAARVLLDDPSKQNKGENITMAELRSTFTNWKLLPHIVAAVLGLAPGATLVPMVPHWSRASATVGSYQTP</sequence>
<accession>A0ACC3MGJ7</accession>
<protein>
    <submittedName>
        <fullName evidence="1">Uncharacterized protein</fullName>
    </submittedName>
</protein>
<dbReference type="EMBL" id="JAUTXU010000291">
    <property type="protein sequence ID" value="KAK3687027.1"/>
    <property type="molecule type" value="Genomic_DNA"/>
</dbReference>
<organism evidence="1 2">
    <name type="scientific">Vermiconidia calcicola</name>
    <dbReference type="NCBI Taxonomy" id="1690605"/>
    <lineage>
        <taxon>Eukaryota</taxon>
        <taxon>Fungi</taxon>
        <taxon>Dikarya</taxon>
        <taxon>Ascomycota</taxon>
        <taxon>Pezizomycotina</taxon>
        <taxon>Dothideomycetes</taxon>
        <taxon>Dothideomycetidae</taxon>
        <taxon>Mycosphaerellales</taxon>
        <taxon>Extremaceae</taxon>
        <taxon>Vermiconidia</taxon>
    </lineage>
</organism>
<keyword evidence="2" id="KW-1185">Reference proteome</keyword>
<proteinExistence type="predicted"/>